<evidence type="ECO:0000256" key="4">
    <source>
        <dbReference type="ARBA" id="ARBA00023163"/>
    </source>
</evidence>
<dbReference type="Pfam" id="PF00319">
    <property type="entry name" value="SRF-TF"/>
    <property type="match status" value="1"/>
</dbReference>
<dbReference type="GO" id="GO:0046983">
    <property type="term" value="F:protein dimerization activity"/>
    <property type="evidence" value="ECO:0007669"/>
    <property type="project" value="InterPro"/>
</dbReference>
<dbReference type="GO" id="GO:0000981">
    <property type="term" value="F:DNA-binding transcription factor activity, RNA polymerase II-specific"/>
    <property type="evidence" value="ECO:0007669"/>
    <property type="project" value="TreeGrafter"/>
</dbReference>
<evidence type="ECO:0000313" key="8">
    <source>
        <dbReference type="EMBL" id="KAK6937046.1"/>
    </source>
</evidence>
<dbReference type="GO" id="GO:0000978">
    <property type="term" value="F:RNA polymerase II cis-regulatory region sequence-specific DNA binding"/>
    <property type="evidence" value="ECO:0007669"/>
    <property type="project" value="TreeGrafter"/>
</dbReference>
<keyword evidence="9" id="KW-1185">Reference proteome</keyword>
<dbReference type="InterPro" id="IPR002100">
    <property type="entry name" value="TF_MADSbox"/>
</dbReference>
<evidence type="ECO:0000256" key="3">
    <source>
        <dbReference type="ARBA" id="ARBA00023125"/>
    </source>
</evidence>
<dbReference type="PANTHER" id="PTHR11945">
    <property type="entry name" value="MADS BOX PROTEIN"/>
    <property type="match status" value="1"/>
</dbReference>
<organism evidence="8 9">
    <name type="scientific">Dillenia turbinata</name>
    <dbReference type="NCBI Taxonomy" id="194707"/>
    <lineage>
        <taxon>Eukaryota</taxon>
        <taxon>Viridiplantae</taxon>
        <taxon>Streptophyta</taxon>
        <taxon>Embryophyta</taxon>
        <taxon>Tracheophyta</taxon>
        <taxon>Spermatophyta</taxon>
        <taxon>Magnoliopsida</taxon>
        <taxon>eudicotyledons</taxon>
        <taxon>Gunneridae</taxon>
        <taxon>Pentapetalae</taxon>
        <taxon>Dilleniales</taxon>
        <taxon>Dilleniaceae</taxon>
        <taxon>Dillenia</taxon>
    </lineage>
</organism>
<dbReference type="PROSITE" id="PS50066">
    <property type="entry name" value="MADS_BOX_2"/>
    <property type="match status" value="1"/>
</dbReference>
<keyword evidence="6" id="KW-0175">Coiled coil</keyword>
<keyword evidence="2" id="KW-0805">Transcription regulation</keyword>
<protein>
    <submittedName>
        <fullName evidence="8">Transcription factor, MADS-box</fullName>
    </submittedName>
</protein>
<keyword evidence="4" id="KW-0804">Transcription</keyword>
<dbReference type="GO" id="GO:0005634">
    <property type="term" value="C:nucleus"/>
    <property type="evidence" value="ECO:0007669"/>
    <property type="project" value="UniProtKB-SubCell"/>
</dbReference>
<dbReference type="PRINTS" id="PR00404">
    <property type="entry name" value="MADSDOMAIN"/>
</dbReference>
<feature type="domain" description="MADS-box" evidence="7">
    <location>
        <begin position="7"/>
        <end position="67"/>
    </location>
</feature>
<evidence type="ECO:0000259" key="7">
    <source>
        <dbReference type="PROSITE" id="PS50066"/>
    </source>
</evidence>
<evidence type="ECO:0000256" key="2">
    <source>
        <dbReference type="ARBA" id="ARBA00023015"/>
    </source>
</evidence>
<dbReference type="FunFam" id="3.40.1810.10:FF:000006">
    <property type="entry name" value="Agamous-like MADS-box protein AGL62"/>
    <property type="match status" value="1"/>
</dbReference>
<sequence>MEGKKTKGRQRLPMEMIQNTAARSVTFSKRKDGLFKKASELATLCNADVALVAFSPSGRPFSFGSPSLRTVLNSFAHGASPPPIDFIAQEASSRRSQELTNVLNDIAAEKERGEEIVNQLQAERTRAPLDDDLTLGQLKDKMEMLTKLLEQIQAHKEPMMDDVGDTHGVSSRNNV</sequence>
<dbReference type="SUPFAM" id="SSF55455">
    <property type="entry name" value="SRF-like"/>
    <property type="match status" value="1"/>
</dbReference>
<name>A0AAN8VWH3_9MAGN</name>
<dbReference type="SMART" id="SM00432">
    <property type="entry name" value="MADS"/>
    <property type="match status" value="1"/>
</dbReference>
<dbReference type="InterPro" id="IPR036879">
    <property type="entry name" value="TF_MADSbox_sf"/>
</dbReference>
<accession>A0AAN8VWH3</accession>
<dbReference type="Gene3D" id="3.40.1810.10">
    <property type="entry name" value="Transcription factor, MADS-box"/>
    <property type="match status" value="1"/>
</dbReference>
<keyword evidence="3" id="KW-0238">DNA-binding</keyword>
<dbReference type="PANTHER" id="PTHR11945:SF629">
    <property type="entry name" value="OS02G0164450 PROTEIN"/>
    <property type="match status" value="1"/>
</dbReference>
<dbReference type="EMBL" id="JBAMMX010000007">
    <property type="protein sequence ID" value="KAK6937046.1"/>
    <property type="molecule type" value="Genomic_DNA"/>
</dbReference>
<keyword evidence="5" id="KW-0539">Nucleus</keyword>
<evidence type="ECO:0000313" key="9">
    <source>
        <dbReference type="Proteomes" id="UP001370490"/>
    </source>
</evidence>
<comment type="subcellular location">
    <subcellularLocation>
        <location evidence="1">Nucleus</location>
    </subcellularLocation>
</comment>
<reference evidence="8 9" key="1">
    <citation type="submission" date="2023-12" db="EMBL/GenBank/DDBJ databases">
        <title>A high-quality genome assembly for Dillenia turbinata (Dilleniales).</title>
        <authorList>
            <person name="Chanderbali A."/>
        </authorList>
    </citation>
    <scope>NUCLEOTIDE SEQUENCE [LARGE SCALE GENOMIC DNA]</scope>
    <source>
        <strain evidence="8">LSX21</strain>
        <tissue evidence="8">Leaf</tissue>
    </source>
</reference>
<feature type="coiled-coil region" evidence="6">
    <location>
        <begin position="103"/>
        <end position="155"/>
    </location>
</feature>
<dbReference type="AlphaFoldDB" id="A0AAN8VWH3"/>
<comment type="caution">
    <text evidence="8">The sequence shown here is derived from an EMBL/GenBank/DDBJ whole genome shotgun (WGS) entry which is preliminary data.</text>
</comment>
<dbReference type="Proteomes" id="UP001370490">
    <property type="component" value="Unassembled WGS sequence"/>
</dbReference>
<proteinExistence type="predicted"/>
<evidence type="ECO:0000256" key="5">
    <source>
        <dbReference type="ARBA" id="ARBA00023242"/>
    </source>
</evidence>
<evidence type="ECO:0000256" key="1">
    <source>
        <dbReference type="ARBA" id="ARBA00004123"/>
    </source>
</evidence>
<evidence type="ECO:0000256" key="6">
    <source>
        <dbReference type="SAM" id="Coils"/>
    </source>
</evidence>
<gene>
    <name evidence="8" type="ORF">RJ641_034076</name>
</gene>